<protein>
    <recommendedName>
        <fullName evidence="15">Phenylalanine--tRNA ligase beta subunit</fullName>
        <ecNumber evidence="15">6.1.1.20</ecNumber>
    </recommendedName>
    <alternativeName>
        <fullName evidence="15">Phenylalanyl-tRNA synthetase beta subunit</fullName>
        <shortName evidence="15">PheRS</shortName>
    </alternativeName>
</protein>
<evidence type="ECO:0000256" key="2">
    <source>
        <dbReference type="ARBA" id="ARBA00008653"/>
    </source>
</evidence>
<evidence type="ECO:0000256" key="5">
    <source>
        <dbReference type="ARBA" id="ARBA00022555"/>
    </source>
</evidence>
<dbReference type="Pfam" id="PF03483">
    <property type="entry name" value="B3_4"/>
    <property type="match status" value="1"/>
</dbReference>
<keyword evidence="13 15" id="KW-0030">Aminoacyl-tRNA synthetase</keyword>
<dbReference type="InterPro" id="IPR045060">
    <property type="entry name" value="Phe-tRNA-ligase_IIc_bsu"/>
</dbReference>
<comment type="catalytic activity">
    <reaction evidence="14 15">
        <text>tRNA(Phe) + L-phenylalanine + ATP = L-phenylalanyl-tRNA(Phe) + AMP + diphosphate + H(+)</text>
        <dbReference type="Rhea" id="RHEA:19413"/>
        <dbReference type="Rhea" id="RHEA-COMP:9668"/>
        <dbReference type="Rhea" id="RHEA-COMP:9699"/>
        <dbReference type="ChEBI" id="CHEBI:15378"/>
        <dbReference type="ChEBI" id="CHEBI:30616"/>
        <dbReference type="ChEBI" id="CHEBI:33019"/>
        <dbReference type="ChEBI" id="CHEBI:58095"/>
        <dbReference type="ChEBI" id="CHEBI:78442"/>
        <dbReference type="ChEBI" id="CHEBI:78531"/>
        <dbReference type="ChEBI" id="CHEBI:456215"/>
        <dbReference type="EC" id="6.1.1.20"/>
    </reaction>
</comment>
<dbReference type="InterPro" id="IPR045864">
    <property type="entry name" value="aa-tRNA-synth_II/BPL/LPL"/>
</dbReference>
<dbReference type="AlphaFoldDB" id="A0A225SXY9"/>
<dbReference type="SUPFAM" id="SSF56037">
    <property type="entry name" value="PheT/TilS domain"/>
    <property type="match status" value="1"/>
</dbReference>
<dbReference type="PANTHER" id="PTHR10947:SF0">
    <property type="entry name" value="PHENYLALANINE--TRNA LIGASE BETA SUBUNIT"/>
    <property type="match status" value="1"/>
</dbReference>
<dbReference type="InterPro" id="IPR009061">
    <property type="entry name" value="DNA-bd_dom_put_sf"/>
</dbReference>
<evidence type="ECO:0000256" key="4">
    <source>
        <dbReference type="ARBA" id="ARBA00022490"/>
    </source>
</evidence>
<dbReference type="Gene3D" id="3.50.40.10">
    <property type="entry name" value="Phenylalanyl-trna Synthetase, Chain B, domain 3"/>
    <property type="match status" value="1"/>
</dbReference>
<dbReference type="NCBIfam" id="NF045760">
    <property type="entry name" value="YtpR"/>
    <property type="match status" value="1"/>
</dbReference>
<comment type="subunit">
    <text evidence="3 15">Tetramer of two alpha and two beta subunits.</text>
</comment>
<evidence type="ECO:0000256" key="11">
    <source>
        <dbReference type="ARBA" id="ARBA00022884"/>
    </source>
</evidence>
<evidence type="ECO:0000256" key="7">
    <source>
        <dbReference type="ARBA" id="ARBA00022723"/>
    </source>
</evidence>
<evidence type="ECO:0000256" key="9">
    <source>
        <dbReference type="ARBA" id="ARBA00022840"/>
    </source>
</evidence>
<dbReference type="SUPFAM" id="SSF55681">
    <property type="entry name" value="Class II aaRS and biotin synthetases"/>
    <property type="match status" value="1"/>
</dbReference>
<keyword evidence="4 15" id="KW-0963">Cytoplasm</keyword>
<evidence type="ECO:0000256" key="12">
    <source>
        <dbReference type="ARBA" id="ARBA00022917"/>
    </source>
</evidence>
<keyword evidence="8 15" id="KW-0547">Nucleotide-binding</keyword>
<dbReference type="InterPro" id="IPR041616">
    <property type="entry name" value="PheRS_beta_core"/>
</dbReference>
<dbReference type="PROSITE" id="PS50886">
    <property type="entry name" value="TRBD"/>
    <property type="match status" value="1"/>
</dbReference>
<evidence type="ECO:0000256" key="3">
    <source>
        <dbReference type="ARBA" id="ARBA00011209"/>
    </source>
</evidence>
<comment type="subcellular location">
    <subcellularLocation>
        <location evidence="1 15">Cytoplasm</location>
    </subcellularLocation>
</comment>
<evidence type="ECO:0000313" key="20">
    <source>
        <dbReference type="EMBL" id="OWY36141.1"/>
    </source>
</evidence>
<evidence type="ECO:0000256" key="8">
    <source>
        <dbReference type="ARBA" id="ARBA00022741"/>
    </source>
</evidence>
<organism evidence="20 21">
    <name type="scientific">Herbaspirillum aquaticum</name>
    <dbReference type="NCBI Taxonomy" id="568783"/>
    <lineage>
        <taxon>Bacteria</taxon>
        <taxon>Pseudomonadati</taxon>
        <taxon>Pseudomonadota</taxon>
        <taxon>Betaproteobacteria</taxon>
        <taxon>Burkholderiales</taxon>
        <taxon>Oxalobacteraceae</taxon>
        <taxon>Herbaspirillum</taxon>
    </lineage>
</organism>
<dbReference type="EMBL" id="NJGV01000002">
    <property type="protein sequence ID" value="OWY36141.1"/>
    <property type="molecule type" value="Genomic_DNA"/>
</dbReference>
<dbReference type="InterPro" id="IPR005121">
    <property type="entry name" value="Fdx_antiC-bd"/>
</dbReference>
<dbReference type="SMART" id="SM00896">
    <property type="entry name" value="FDX-ACB"/>
    <property type="match status" value="1"/>
</dbReference>
<dbReference type="GO" id="GO:0009328">
    <property type="term" value="C:phenylalanine-tRNA ligase complex"/>
    <property type="evidence" value="ECO:0007669"/>
    <property type="project" value="TreeGrafter"/>
</dbReference>
<dbReference type="Gene3D" id="3.30.70.380">
    <property type="entry name" value="Ferrodoxin-fold anticodon-binding domain"/>
    <property type="match status" value="1"/>
</dbReference>
<evidence type="ECO:0000259" key="18">
    <source>
        <dbReference type="PROSITE" id="PS51447"/>
    </source>
</evidence>
<gene>
    <name evidence="15" type="primary">pheT</name>
    <name evidence="20" type="ORF">CEJ45_02720</name>
</gene>
<feature type="binding site" evidence="15">
    <location>
        <position position="460"/>
    </location>
    <ligand>
        <name>Mg(2+)</name>
        <dbReference type="ChEBI" id="CHEBI:18420"/>
        <note>shared with alpha subunit</note>
    </ligand>
</feature>
<evidence type="ECO:0000259" key="17">
    <source>
        <dbReference type="PROSITE" id="PS50886"/>
    </source>
</evidence>
<evidence type="ECO:0000313" key="21">
    <source>
        <dbReference type="Proteomes" id="UP000214747"/>
    </source>
</evidence>
<dbReference type="SUPFAM" id="SSF54991">
    <property type="entry name" value="Anticodon-binding domain of PheRS"/>
    <property type="match status" value="1"/>
</dbReference>
<comment type="cofactor">
    <cofactor evidence="15">
        <name>Mg(2+)</name>
        <dbReference type="ChEBI" id="CHEBI:18420"/>
    </cofactor>
    <text evidence="15">Binds 2 magnesium ions per tetramer.</text>
</comment>
<evidence type="ECO:0000256" key="1">
    <source>
        <dbReference type="ARBA" id="ARBA00004496"/>
    </source>
</evidence>
<dbReference type="CDD" id="cd02796">
    <property type="entry name" value="tRNA_bind_bactPheRS"/>
    <property type="match status" value="1"/>
</dbReference>
<dbReference type="Gene3D" id="3.30.930.10">
    <property type="entry name" value="Bira Bifunctional Protein, Domain 2"/>
    <property type="match status" value="1"/>
</dbReference>
<dbReference type="NCBIfam" id="TIGR00472">
    <property type="entry name" value="pheT_bact"/>
    <property type="match status" value="1"/>
</dbReference>
<accession>A0A225SXY9</accession>
<dbReference type="CDD" id="cd00769">
    <property type="entry name" value="PheRS_beta_core"/>
    <property type="match status" value="1"/>
</dbReference>
<dbReference type="SUPFAM" id="SSF46955">
    <property type="entry name" value="Putative DNA-binding domain"/>
    <property type="match status" value="1"/>
</dbReference>
<dbReference type="Pfam" id="PF17759">
    <property type="entry name" value="tRNA_synthFbeta"/>
    <property type="match status" value="1"/>
</dbReference>
<dbReference type="InterPro" id="IPR005147">
    <property type="entry name" value="tRNA_synthase_B5-dom"/>
</dbReference>
<evidence type="ECO:0000259" key="19">
    <source>
        <dbReference type="PROSITE" id="PS51483"/>
    </source>
</evidence>
<feature type="domain" description="FDX-ACB" evidence="18">
    <location>
        <begin position="709"/>
        <end position="807"/>
    </location>
</feature>
<dbReference type="SUPFAM" id="SSF50249">
    <property type="entry name" value="Nucleic acid-binding proteins"/>
    <property type="match status" value="1"/>
</dbReference>
<dbReference type="RefSeq" id="WP_088753698.1">
    <property type="nucleotide sequence ID" value="NZ_NJGV01000002.1"/>
</dbReference>
<feature type="binding site" evidence="15">
    <location>
        <position position="466"/>
    </location>
    <ligand>
        <name>Mg(2+)</name>
        <dbReference type="ChEBI" id="CHEBI:18420"/>
        <note>shared with alpha subunit</note>
    </ligand>
</feature>
<dbReference type="Pfam" id="PF01588">
    <property type="entry name" value="tRNA_bind"/>
    <property type="match status" value="1"/>
</dbReference>
<evidence type="ECO:0000256" key="10">
    <source>
        <dbReference type="ARBA" id="ARBA00022842"/>
    </source>
</evidence>
<sequence>MQFSENWLRTMVNPTMTSDELSHLLTMSGLEVEEVEPVAPPFTNVVVGEVLEVSKHPDADRLNVCRVNVHTGTILNIVCGAPNVRPGLKVPCAMVGAVLPPGADGKPFEIKVGKLRGVESQGMLCSARELKLSEDHGGLLELPDDAPVGQNFRDYLQLNDLKFTIKLTPNKADCLSVLGVAREVSALTGTPLKAPVYQAAAVNLDEKLPVRISAPELCGRFAGRVIRGLNAKAATPQWMKQRLERSGQRPISALVDISNYVMLELGRPSHVFDLDKIHGGLDVRWGRKGESLKLLNGNTVEVDEWVGVISDDKEIESLAGIMGGDATAVSLDTTNIYLEAAFWFPQAIQGRARRYNFSTDAAHRFERGVDFATVVDHIERITALLLEICGTPDTRVGPVDDQIVNLPKREPVSLRTARAAKVIGVEITDEMVSDIFKRLGLTFDYQPGLFSVTPPSYRFDIEIEEDLIEEVARVYGFENIPALPPVAANAMRIAPENTRSLFAIRRLLADQDYQEVVNFSFVESAWEADFAGNTDPIKLLNPIASQMSVMRSSLIAGLVANARYNVNRKAARIRVFEAGAVFHKNAAISDGPLAVAGFEQPKRVAALAYGPVADEQWGQPTRNVDYFDVKADLEALFAPRALRFVKAEHPALHPGRTAHVLLGEKVVGVIGELHPKWQQKYDLPLAPVVFEVDAEALQQRDLPSYSEISKFPAVSRDIALVVKQSVGAQQLLDVFAAEKQANPDCGILQALVLFDEYQGKGLEADEKSLAFRCTLQDTQNTLQDDKVDLAVNALVAAASAKLGARLRA</sequence>
<keyword evidence="12 15" id="KW-0648">Protein biosynthesis</keyword>
<evidence type="ECO:0000256" key="16">
    <source>
        <dbReference type="PROSITE-ProRule" id="PRU00209"/>
    </source>
</evidence>
<keyword evidence="21" id="KW-1185">Reference proteome</keyword>
<dbReference type="GO" id="GO:0006432">
    <property type="term" value="P:phenylalanyl-tRNA aminoacylation"/>
    <property type="evidence" value="ECO:0007669"/>
    <property type="project" value="UniProtKB-UniRule"/>
</dbReference>
<dbReference type="GO" id="GO:0005524">
    <property type="term" value="F:ATP binding"/>
    <property type="evidence" value="ECO:0007669"/>
    <property type="project" value="UniProtKB-UniRule"/>
</dbReference>
<evidence type="ECO:0000256" key="14">
    <source>
        <dbReference type="ARBA" id="ARBA00049255"/>
    </source>
</evidence>
<dbReference type="InterPro" id="IPR012340">
    <property type="entry name" value="NA-bd_OB-fold"/>
</dbReference>
<dbReference type="FunFam" id="3.30.56.10:FF:000002">
    <property type="entry name" value="Phenylalanine--tRNA ligase beta subunit"/>
    <property type="match status" value="1"/>
</dbReference>
<dbReference type="HAMAP" id="MF_00283">
    <property type="entry name" value="Phe_tRNA_synth_beta1"/>
    <property type="match status" value="1"/>
</dbReference>
<keyword evidence="11 16" id="KW-0694">RNA-binding</keyword>
<dbReference type="GO" id="GO:0004826">
    <property type="term" value="F:phenylalanine-tRNA ligase activity"/>
    <property type="evidence" value="ECO:0007669"/>
    <property type="project" value="UniProtKB-UniRule"/>
</dbReference>
<dbReference type="InterPro" id="IPR004532">
    <property type="entry name" value="Phe-tRNA-ligase_IIc_bsu_bact"/>
</dbReference>
<dbReference type="Gene3D" id="3.30.56.10">
    <property type="match status" value="2"/>
</dbReference>
<dbReference type="GO" id="GO:0000287">
    <property type="term" value="F:magnesium ion binding"/>
    <property type="evidence" value="ECO:0007669"/>
    <property type="project" value="UniProtKB-UniRule"/>
</dbReference>
<dbReference type="InterPro" id="IPR033714">
    <property type="entry name" value="tRNA_bind_bactPheRS"/>
</dbReference>
<dbReference type="PANTHER" id="PTHR10947">
    <property type="entry name" value="PHENYLALANYL-TRNA SYNTHETASE BETA CHAIN AND LEUCINE-RICH REPEAT-CONTAINING PROTEIN 47"/>
    <property type="match status" value="1"/>
</dbReference>
<name>A0A225SXY9_9BURK</name>
<feature type="binding site" evidence="15">
    <location>
        <position position="469"/>
    </location>
    <ligand>
        <name>Mg(2+)</name>
        <dbReference type="ChEBI" id="CHEBI:18420"/>
        <note>shared with alpha subunit</note>
    </ligand>
</feature>
<dbReference type="InterPro" id="IPR036690">
    <property type="entry name" value="Fdx_antiC-bd_sf"/>
</dbReference>
<keyword evidence="7 15" id="KW-0479">Metal-binding</keyword>
<dbReference type="Proteomes" id="UP000214747">
    <property type="component" value="Unassembled WGS sequence"/>
</dbReference>
<dbReference type="FunFam" id="2.40.50.140:FF:000045">
    <property type="entry name" value="Phenylalanine--tRNA ligase beta subunit"/>
    <property type="match status" value="1"/>
</dbReference>
<dbReference type="FunFam" id="3.30.930.10:FF:000022">
    <property type="entry name" value="Phenylalanine--tRNA ligase beta subunit"/>
    <property type="match status" value="1"/>
</dbReference>
<feature type="domain" description="TRNA-binding" evidence="17">
    <location>
        <begin position="39"/>
        <end position="153"/>
    </location>
</feature>
<feature type="domain" description="B5" evidence="19">
    <location>
        <begin position="407"/>
        <end position="482"/>
    </location>
</feature>
<dbReference type="SMART" id="SM00873">
    <property type="entry name" value="B3_4"/>
    <property type="match status" value="1"/>
</dbReference>
<keyword evidence="9 15" id="KW-0067">ATP-binding</keyword>
<keyword evidence="5 16" id="KW-0820">tRNA-binding</keyword>
<evidence type="ECO:0000256" key="6">
    <source>
        <dbReference type="ARBA" id="ARBA00022598"/>
    </source>
</evidence>
<evidence type="ECO:0000256" key="15">
    <source>
        <dbReference type="HAMAP-Rule" id="MF_00283"/>
    </source>
</evidence>
<dbReference type="EC" id="6.1.1.20" evidence="15"/>
<dbReference type="Gene3D" id="2.40.50.140">
    <property type="entry name" value="Nucleic acid-binding proteins"/>
    <property type="match status" value="1"/>
</dbReference>
<dbReference type="Pfam" id="PF03484">
    <property type="entry name" value="B5"/>
    <property type="match status" value="1"/>
</dbReference>
<dbReference type="InterPro" id="IPR005146">
    <property type="entry name" value="B3/B4_tRNA-bd"/>
</dbReference>
<reference evidence="20 21" key="1">
    <citation type="journal article" date="2010" name="Int. J. Syst. Evol. Microbiol.">
        <title>Reclassification of Herbaspirillum putei as a later heterotypic synonym of Herbaspirillum huttiense, with the description of H. huttiense subsp. huttiense subsp. nov. and H. huttiense subsp. putei subsp. nov., comb. nov., and description of Herbaspirillum aquaticum sp. nov.</title>
        <authorList>
            <person name="Dobritsa A.P."/>
            <person name="Reddy M.C."/>
            <person name="Samadpour M."/>
        </authorList>
    </citation>
    <scope>NUCLEOTIDE SEQUENCE [LARGE SCALE GENOMIC DNA]</scope>
    <source>
        <strain evidence="20 21">IEH 4430</strain>
    </source>
</reference>
<keyword evidence="6 15" id="KW-0436">Ligase</keyword>
<dbReference type="SMART" id="SM00874">
    <property type="entry name" value="B5"/>
    <property type="match status" value="1"/>
</dbReference>
<dbReference type="Pfam" id="PF03147">
    <property type="entry name" value="FDX-ACB"/>
    <property type="match status" value="1"/>
</dbReference>
<comment type="caution">
    <text evidence="20">The sequence shown here is derived from an EMBL/GenBank/DDBJ whole genome shotgun (WGS) entry which is preliminary data.</text>
</comment>
<evidence type="ECO:0000256" key="13">
    <source>
        <dbReference type="ARBA" id="ARBA00023146"/>
    </source>
</evidence>
<proteinExistence type="inferred from homology"/>
<feature type="binding site" evidence="15">
    <location>
        <position position="470"/>
    </location>
    <ligand>
        <name>Mg(2+)</name>
        <dbReference type="ChEBI" id="CHEBI:18420"/>
        <note>shared with alpha subunit</note>
    </ligand>
</feature>
<dbReference type="GO" id="GO:0000049">
    <property type="term" value="F:tRNA binding"/>
    <property type="evidence" value="ECO:0007669"/>
    <property type="project" value="UniProtKB-UniRule"/>
</dbReference>
<dbReference type="PROSITE" id="PS51447">
    <property type="entry name" value="FDX_ACB"/>
    <property type="match status" value="1"/>
</dbReference>
<dbReference type="InterPro" id="IPR002547">
    <property type="entry name" value="tRNA-bd_dom"/>
</dbReference>
<dbReference type="InterPro" id="IPR020825">
    <property type="entry name" value="Phe-tRNA_synthase-like_B3/B4"/>
</dbReference>
<keyword evidence="10 15" id="KW-0460">Magnesium</keyword>
<comment type="similarity">
    <text evidence="2 15">Belongs to the phenylalanyl-tRNA synthetase beta subunit family. Type 1 subfamily.</text>
</comment>
<dbReference type="PROSITE" id="PS51483">
    <property type="entry name" value="B5"/>
    <property type="match status" value="1"/>
</dbReference>